<evidence type="ECO:0000313" key="2">
    <source>
        <dbReference type="Proteomes" id="UP000605568"/>
    </source>
</evidence>
<proteinExistence type="predicted"/>
<gene>
    <name evidence="1" type="ORF">GCM10017774_78380</name>
</gene>
<dbReference type="EMBL" id="BNAR01000018">
    <property type="protein sequence ID" value="GHH57903.1"/>
    <property type="molecule type" value="Genomic_DNA"/>
</dbReference>
<comment type="caution">
    <text evidence="1">The sequence shown here is derived from an EMBL/GenBank/DDBJ whole genome shotgun (WGS) entry which is preliminary data.</text>
</comment>
<reference evidence="2" key="1">
    <citation type="journal article" date="2019" name="Int. J. Syst. Evol. Microbiol.">
        <title>The Global Catalogue of Microorganisms (GCM) 10K type strain sequencing project: providing services to taxonomists for standard genome sequencing and annotation.</title>
        <authorList>
            <consortium name="The Broad Institute Genomics Platform"/>
            <consortium name="The Broad Institute Genome Sequencing Center for Infectious Disease"/>
            <person name="Wu L."/>
            <person name="Ma J."/>
        </authorList>
    </citation>
    <scope>NUCLEOTIDE SEQUENCE [LARGE SCALE GENOMIC DNA]</scope>
    <source>
        <strain evidence="2">CGMCC 4.7367</strain>
    </source>
</reference>
<protein>
    <submittedName>
        <fullName evidence="1">Uncharacterized protein</fullName>
    </submittedName>
</protein>
<dbReference type="Proteomes" id="UP000605568">
    <property type="component" value="Unassembled WGS sequence"/>
</dbReference>
<evidence type="ECO:0000313" key="1">
    <source>
        <dbReference type="EMBL" id="GHH57903.1"/>
    </source>
</evidence>
<accession>A0ABQ3MQI8</accession>
<organism evidence="1 2">
    <name type="scientific">Lentzea cavernae</name>
    <dbReference type="NCBI Taxonomy" id="2020703"/>
    <lineage>
        <taxon>Bacteria</taxon>
        <taxon>Bacillati</taxon>
        <taxon>Actinomycetota</taxon>
        <taxon>Actinomycetes</taxon>
        <taxon>Pseudonocardiales</taxon>
        <taxon>Pseudonocardiaceae</taxon>
        <taxon>Lentzea</taxon>
    </lineage>
</organism>
<sequence>MRDTNTCPDCGVAPGTRHADGCDVSRCPECGTQALQCGDHTSSGQGIWTGEWPGDLECREWDWWTPFTHPNGTTEMVSDLNRLALAAARGEVRWDKQAERYR</sequence>
<keyword evidence="2" id="KW-1185">Reference proteome</keyword>
<name>A0ABQ3MQI8_9PSEU</name>